<dbReference type="Pfam" id="PF09693">
    <property type="entry name" value="Phage_XkdX"/>
    <property type="match status" value="1"/>
</dbReference>
<organism evidence="1 2">
    <name type="scientific">Pediococcus acidilactici</name>
    <dbReference type="NCBI Taxonomy" id="1254"/>
    <lineage>
        <taxon>Bacteria</taxon>
        <taxon>Bacillati</taxon>
        <taxon>Bacillota</taxon>
        <taxon>Bacilli</taxon>
        <taxon>Lactobacillales</taxon>
        <taxon>Lactobacillaceae</taxon>
        <taxon>Pediococcus</taxon>
        <taxon>Pediococcus acidilactici group</taxon>
    </lineage>
</organism>
<proteinExistence type="predicted"/>
<dbReference type="EMBL" id="JAWJAX010000003">
    <property type="protein sequence ID" value="MDV2911015.1"/>
    <property type="molecule type" value="Genomic_DNA"/>
</dbReference>
<reference evidence="1" key="1">
    <citation type="journal article" date="2023" name="PeerJ">
        <title>Selection and evaluation of lactic acid bacteria from chicken feces in Thailand as potential probiotics.</title>
        <authorList>
            <person name="Khurajog B."/>
            <person name="Disastra Y."/>
            <person name="Lawwyne L.D."/>
            <person name="Sirichokchatchawan W."/>
            <person name="Niyomtham W."/>
            <person name="Yindee J."/>
            <person name="Hampson D.J."/>
            <person name="Prapasarakul N."/>
        </authorList>
    </citation>
    <scope>NUCLEOTIDE SEQUENCE</scope>
    <source>
        <strain evidence="1">BF14</strain>
    </source>
</reference>
<evidence type="ECO:0000313" key="2">
    <source>
        <dbReference type="Proteomes" id="UP001280415"/>
    </source>
</evidence>
<accession>A0AAW8YL63</accession>
<evidence type="ECO:0000313" key="1">
    <source>
        <dbReference type="EMBL" id="MDV2911015.1"/>
    </source>
</evidence>
<sequence length="50" mass="5476">MKFPDFDAIKGYADSGLWSTDMVAEAVKCGNIIADQYKDITGEDYVAPKS</sequence>
<dbReference type="InterPro" id="IPR010022">
    <property type="entry name" value="XkdX"/>
</dbReference>
<gene>
    <name evidence="1" type="ORF">R0H03_03935</name>
</gene>
<name>A0AAW8YL63_PEDAC</name>
<protein>
    <submittedName>
        <fullName evidence="1">XkdX family protein</fullName>
    </submittedName>
</protein>
<comment type="caution">
    <text evidence="1">The sequence shown here is derived from an EMBL/GenBank/DDBJ whole genome shotgun (WGS) entry which is preliminary data.</text>
</comment>
<dbReference type="RefSeq" id="WP_317052032.1">
    <property type="nucleotide sequence ID" value="NZ_CP140878.1"/>
</dbReference>
<dbReference type="Proteomes" id="UP001280415">
    <property type="component" value="Unassembled WGS sequence"/>
</dbReference>
<dbReference type="AlphaFoldDB" id="A0AAW8YL63"/>
<reference evidence="1" key="2">
    <citation type="submission" date="2023-10" db="EMBL/GenBank/DDBJ databases">
        <authorList>
            <person name="Khurajog B."/>
        </authorList>
    </citation>
    <scope>NUCLEOTIDE SEQUENCE</scope>
    <source>
        <strain evidence="1">BF14</strain>
    </source>
</reference>